<name>A0A6J5G0E2_9BURK</name>
<dbReference type="AlphaFoldDB" id="A0A6J5G0E2"/>
<dbReference type="Proteomes" id="UP000494252">
    <property type="component" value="Unassembled WGS sequence"/>
</dbReference>
<reference evidence="2 3" key="1">
    <citation type="submission" date="2020-04" db="EMBL/GenBank/DDBJ databases">
        <authorList>
            <person name="De Canck E."/>
        </authorList>
    </citation>
    <scope>NUCLEOTIDE SEQUENCE [LARGE SCALE GENOMIC DNA]</scope>
    <source>
        <strain evidence="2 3">LMG 27177</strain>
    </source>
</reference>
<dbReference type="EMBL" id="CADIKI010000007">
    <property type="protein sequence ID" value="CAB3790895.1"/>
    <property type="molecule type" value="Genomic_DNA"/>
</dbReference>
<evidence type="ECO:0000256" key="1">
    <source>
        <dbReference type="SAM" id="MobiDB-lite"/>
    </source>
</evidence>
<evidence type="ECO:0000313" key="2">
    <source>
        <dbReference type="EMBL" id="CAB3790895.1"/>
    </source>
</evidence>
<organism evidence="2 3">
    <name type="scientific">Paraburkholderia fynbosensis</name>
    <dbReference type="NCBI Taxonomy" id="1200993"/>
    <lineage>
        <taxon>Bacteria</taxon>
        <taxon>Pseudomonadati</taxon>
        <taxon>Pseudomonadota</taxon>
        <taxon>Betaproteobacteria</taxon>
        <taxon>Burkholderiales</taxon>
        <taxon>Burkholderiaceae</taxon>
        <taxon>Paraburkholderia</taxon>
    </lineage>
</organism>
<keyword evidence="3" id="KW-1185">Reference proteome</keyword>
<gene>
    <name evidence="2" type="ORF">LMG27177_02940</name>
</gene>
<accession>A0A6J5G0E2</accession>
<evidence type="ECO:0000313" key="3">
    <source>
        <dbReference type="Proteomes" id="UP000494252"/>
    </source>
</evidence>
<feature type="region of interest" description="Disordered" evidence="1">
    <location>
        <begin position="406"/>
        <end position="425"/>
    </location>
</feature>
<sequence>MSLPNQGRRQTSKQVALAEALARAERRSEHDVVAYLNTMLHFAPGTSGDAFLVGNDVRRHAGLNTFLSEAIPFDPDELRIVISRGVPQGDRIWRHFPLVADYFRAYSADFADSPLRSIFFDVVSHDKYWRGPWCIFDRQAAALEKDYHRAATSAFIGLIDNMRMTALAKKIWRQMEQWSFPANGNVVRANDYAAYLFNRCPVVSVAEWEMWYPKSAITDANDAADRKIALEYQQDQDRQAKLAGIKIDAVDTETQVNAMPVLPIDVLARDLRIIFENLGNKTSLSKFKIGHACSIEWSRVVGHSVHLMMFFDGSEVVDPASHADLLGDYYAEVTQGRMAYVNCNRQNDRYPEARLIHANDEQARSALLRRLLLWAQKEQFLRVKASSGFRTFRTGDIPPLWRAPPPKGAVSKVPDEGGATLDIPV</sequence>
<protein>
    <submittedName>
        <fullName evidence="2">Uncharacterized protein</fullName>
    </submittedName>
</protein>
<dbReference type="RefSeq" id="WP_175160583.1">
    <property type="nucleotide sequence ID" value="NZ_CADIKI010000007.1"/>
</dbReference>
<proteinExistence type="predicted"/>